<keyword evidence="2" id="KW-1185">Reference proteome</keyword>
<accession>A0A1S1LSS4</accession>
<dbReference type="RefSeq" id="WP_070916981.1">
    <property type="nucleotide sequence ID" value="NZ_MLIR01000012.1"/>
</dbReference>
<proteinExistence type="predicted"/>
<evidence type="ECO:0000313" key="1">
    <source>
        <dbReference type="EMBL" id="OHU75844.1"/>
    </source>
</evidence>
<dbReference type="EMBL" id="MLIS01000075">
    <property type="protein sequence ID" value="OHU75844.1"/>
    <property type="molecule type" value="Genomic_DNA"/>
</dbReference>
<reference evidence="1 2" key="1">
    <citation type="submission" date="2016-10" db="EMBL/GenBank/DDBJ databases">
        <title>Evaluation of Human, Veterinary and Environmental Mycobacterium chelonae Isolates by Core Genome Phylogenomic Analysis, Targeted Gene Comparison, and Anti-microbial Susceptibility Patterns: A Tale of Mistaken Identities.</title>
        <authorList>
            <person name="Fogelson S.B."/>
            <person name="Camus A.C."/>
            <person name="Lorenz W."/>
            <person name="Vasireddy R."/>
            <person name="Vasireddy S."/>
            <person name="Smith T."/>
            <person name="Brown-Elliott B.A."/>
            <person name="Wallace R.J.Jr."/>
            <person name="Hasan N.A."/>
            <person name="Reischl U."/>
            <person name="Sanchez S."/>
        </authorList>
    </citation>
    <scope>NUCLEOTIDE SEQUENCE [LARGE SCALE GENOMIC DNA]</scope>
    <source>
        <strain evidence="1 2">15518</strain>
    </source>
</reference>
<organism evidence="1 2">
    <name type="scientific">Mycobacteroides chelonae</name>
    <name type="common">Mycobacterium chelonae</name>
    <dbReference type="NCBI Taxonomy" id="1774"/>
    <lineage>
        <taxon>Bacteria</taxon>
        <taxon>Bacillati</taxon>
        <taxon>Actinomycetota</taxon>
        <taxon>Actinomycetes</taxon>
        <taxon>Mycobacteriales</taxon>
        <taxon>Mycobacteriaceae</taxon>
        <taxon>Mycobacteroides</taxon>
    </lineage>
</organism>
<name>A0A1S1LSS4_MYCCH</name>
<gene>
    <name evidence="1" type="ORF">BKG84_26255</name>
</gene>
<dbReference type="Proteomes" id="UP000179441">
    <property type="component" value="Unassembled WGS sequence"/>
</dbReference>
<comment type="caution">
    <text evidence="1">The sequence shown here is derived from an EMBL/GenBank/DDBJ whole genome shotgun (WGS) entry which is preliminary data.</text>
</comment>
<protein>
    <submittedName>
        <fullName evidence="1">Uncharacterized protein</fullName>
    </submittedName>
</protein>
<dbReference type="AlphaFoldDB" id="A0A1S1LSS4"/>
<evidence type="ECO:0000313" key="2">
    <source>
        <dbReference type="Proteomes" id="UP000179441"/>
    </source>
</evidence>
<sequence>MLTEDERWLLFTMGGWMMLDALLSKDGADYLTKSHWGGTLRHVEGGPDWLTGGFSTNGGKIHCPAFGTPVLTIKVSRITAYGLTLPADLRAEMEKCRKDSRTLNLKQYGWCHCPWQHEARHEHSEPCKRYHPTDAEDDAARAEHWRIFDLEKVLVRRAFQFDEQPLGQLALFD</sequence>